<dbReference type="Pfam" id="PF03134">
    <property type="entry name" value="TB2_DP1_HVA22"/>
    <property type="match status" value="1"/>
</dbReference>
<evidence type="ECO:0000313" key="2">
    <source>
        <dbReference type="EMBL" id="AQK60697.1"/>
    </source>
</evidence>
<dbReference type="EMBL" id="CM000780">
    <property type="protein sequence ID" value="AQK60697.1"/>
    <property type="molecule type" value="Genomic_DNA"/>
</dbReference>
<accession>A0A1D6QTD0</accession>
<name>A0A1D6QTD0_MAIZE</name>
<dbReference type="PANTHER" id="PTHR12300:SF117">
    <property type="entry name" value="LP05237P-RELATED"/>
    <property type="match status" value="1"/>
</dbReference>
<dbReference type="InterPro" id="IPR004345">
    <property type="entry name" value="TB2_DP1_HVA22"/>
</dbReference>
<sequence length="136" mass="15821">MIGSFITGMLTLVLGYAYPAYDCYKTVELNRPEVEQLRFWCQYWILLAFLTVLERVGESFVSWLPMYSGSKARIYRVLVVSKDRGTAYVYESFFKPYIAKHETEIDRNLLELRTRAGDMAVSLFPEGYKLCSDKVL</sequence>
<comment type="subcellular location">
    <subcellularLocation>
        <location evidence="1">Membrane</location>
        <topology evidence="1">Multi-pass membrane protein</topology>
    </subcellularLocation>
</comment>
<evidence type="ECO:0000256" key="1">
    <source>
        <dbReference type="RuleBase" id="RU362006"/>
    </source>
</evidence>
<dbReference type="GO" id="GO:0016020">
    <property type="term" value="C:membrane"/>
    <property type="evidence" value="ECO:0007669"/>
    <property type="project" value="UniProtKB-SubCell"/>
</dbReference>
<dbReference type="ExpressionAtlas" id="A0A1D6QTD0">
    <property type="expression patterns" value="baseline and differential"/>
</dbReference>
<dbReference type="SMR" id="A0A1D6QTD0"/>
<dbReference type="PANTHER" id="PTHR12300">
    <property type="entry name" value="HVA22-LIKE PROTEINS"/>
    <property type="match status" value="1"/>
</dbReference>
<gene>
    <name evidence="2" type="ORF">ZEAMMB73_Zm00001d053912</name>
</gene>
<comment type="similarity">
    <text evidence="1">Belongs to the DP1 family.</text>
</comment>
<dbReference type="InParanoid" id="A0A1D6QTD0"/>
<proteinExistence type="inferred from homology"/>
<organism evidence="2">
    <name type="scientific">Zea mays</name>
    <name type="common">Maize</name>
    <dbReference type="NCBI Taxonomy" id="4577"/>
    <lineage>
        <taxon>Eukaryota</taxon>
        <taxon>Viridiplantae</taxon>
        <taxon>Streptophyta</taxon>
        <taxon>Embryophyta</taxon>
        <taxon>Tracheophyta</taxon>
        <taxon>Spermatophyta</taxon>
        <taxon>Magnoliopsida</taxon>
        <taxon>Liliopsida</taxon>
        <taxon>Poales</taxon>
        <taxon>Poaceae</taxon>
        <taxon>PACMAD clade</taxon>
        <taxon>Panicoideae</taxon>
        <taxon>Andropogonodae</taxon>
        <taxon>Andropogoneae</taxon>
        <taxon>Tripsacinae</taxon>
        <taxon>Zea</taxon>
    </lineage>
</organism>
<reference evidence="2" key="1">
    <citation type="submission" date="2015-12" db="EMBL/GenBank/DDBJ databases">
        <title>Update maize B73 reference genome by single molecule sequencing technologies.</title>
        <authorList>
            <consortium name="Maize Genome Sequencing Project"/>
            <person name="Ware D."/>
        </authorList>
    </citation>
    <scope>NUCLEOTIDE SEQUENCE</scope>
    <source>
        <tissue evidence="2">Seedling</tissue>
    </source>
</reference>
<protein>
    <recommendedName>
        <fullName evidence="1">HVA22-like protein</fullName>
    </recommendedName>
</protein>
<dbReference type="OMA" id="LPGYYVL"/>
<dbReference type="AlphaFoldDB" id="A0A1D6QTD0"/>